<dbReference type="RefSeq" id="WP_345251947.1">
    <property type="nucleotide sequence ID" value="NZ_BAABFO010000030.1"/>
</dbReference>
<gene>
    <name evidence="2" type="ORF">GCM10023144_42760</name>
</gene>
<dbReference type="InterPro" id="IPR050483">
    <property type="entry name" value="CoA-transferase_III_domain"/>
</dbReference>
<dbReference type="Gene3D" id="3.40.50.10540">
    <property type="entry name" value="Crotonobetainyl-coa:carnitine coa-transferase, domain 1"/>
    <property type="match status" value="1"/>
</dbReference>
<sequence>MLEGIRVLDLTWVLGGPFAGQLLAQLGAEVIKVESPEGDQSRASPPFFFDGDSAIFLSVNRGKKGVAIDLKSDAGRQVFYDLVRASDVVLYGFAPDVPKRLGIDFETLKGINPRICVGELIGVHDEGAYARAPAFDLIVQAQGGIMSITGEEHGAPVRVGNQIGDLAGGLYLALGVCSGLLRALREGKATRMQISLLDCQLALLTWQAQNYFVSGEVPRAMGAKRRIGAPSDAYRCADGRYIAISTGTEDFWRRLCTAVGHGELSADPRFVDLPRRVGNLDALTAELRAIFATRTLAEWLGPLKEARVPCAPVMNVAEALQQPVAGLRGMVQTMANPRTAEPMRFLGSPFKCGDAPTLSYPPRRGESTRAVLREVCGYGEPQIDSLVASQAVYECHPGD</sequence>
<protein>
    <submittedName>
        <fullName evidence="2">CoA transferase</fullName>
    </submittedName>
</protein>
<accession>A0ABP8HN62</accession>
<organism evidence="2 3">
    <name type="scientific">Pigmentiphaga soli</name>
    <dbReference type="NCBI Taxonomy" id="1007095"/>
    <lineage>
        <taxon>Bacteria</taxon>
        <taxon>Pseudomonadati</taxon>
        <taxon>Pseudomonadota</taxon>
        <taxon>Betaproteobacteria</taxon>
        <taxon>Burkholderiales</taxon>
        <taxon>Alcaligenaceae</taxon>
        <taxon>Pigmentiphaga</taxon>
    </lineage>
</organism>
<dbReference type="GO" id="GO:0016740">
    <property type="term" value="F:transferase activity"/>
    <property type="evidence" value="ECO:0007669"/>
    <property type="project" value="UniProtKB-KW"/>
</dbReference>
<dbReference type="Proteomes" id="UP001501671">
    <property type="component" value="Unassembled WGS sequence"/>
</dbReference>
<dbReference type="Gene3D" id="3.30.1540.10">
    <property type="entry name" value="formyl-coa transferase, domain 3"/>
    <property type="match status" value="1"/>
</dbReference>
<comment type="caution">
    <text evidence="2">The sequence shown here is derived from an EMBL/GenBank/DDBJ whole genome shotgun (WGS) entry which is preliminary data.</text>
</comment>
<name>A0ABP8HN62_9BURK</name>
<dbReference type="PANTHER" id="PTHR48207:SF3">
    <property type="entry name" value="SUCCINATE--HYDROXYMETHYLGLUTARATE COA-TRANSFERASE"/>
    <property type="match status" value="1"/>
</dbReference>
<dbReference type="InterPro" id="IPR003673">
    <property type="entry name" value="CoA-Trfase_fam_III"/>
</dbReference>
<evidence type="ECO:0000256" key="1">
    <source>
        <dbReference type="ARBA" id="ARBA00022679"/>
    </source>
</evidence>
<keyword evidence="3" id="KW-1185">Reference proteome</keyword>
<dbReference type="PANTHER" id="PTHR48207">
    <property type="entry name" value="SUCCINATE--HYDROXYMETHYLGLUTARATE COA-TRANSFERASE"/>
    <property type="match status" value="1"/>
</dbReference>
<keyword evidence="1 2" id="KW-0808">Transferase</keyword>
<dbReference type="InterPro" id="IPR044855">
    <property type="entry name" value="CoA-Trfase_III_dom3_sf"/>
</dbReference>
<evidence type="ECO:0000313" key="2">
    <source>
        <dbReference type="EMBL" id="GAA4341679.1"/>
    </source>
</evidence>
<dbReference type="EMBL" id="BAABFO010000030">
    <property type="protein sequence ID" value="GAA4341679.1"/>
    <property type="molecule type" value="Genomic_DNA"/>
</dbReference>
<dbReference type="InterPro" id="IPR023606">
    <property type="entry name" value="CoA-Trfase_III_dom_1_sf"/>
</dbReference>
<evidence type="ECO:0000313" key="3">
    <source>
        <dbReference type="Proteomes" id="UP001501671"/>
    </source>
</evidence>
<reference evidence="3" key="1">
    <citation type="journal article" date="2019" name="Int. J. Syst. Evol. Microbiol.">
        <title>The Global Catalogue of Microorganisms (GCM) 10K type strain sequencing project: providing services to taxonomists for standard genome sequencing and annotation.</title>
        <authorList>
            <consortium name="The Broad Institute Genomics Platform"/>
            <consortium name="The Broad Institute Genome Sequencing Center for Infectious Disease"/>
            <person name="Wu L."/>
            <person name="Ma J."/>
        </authorList>
    </citation>
    <scope>NUCLEOTIDE SEQUENCE [LARGE SCALE GENOMIC DNA]</scope>
    <source>
        <strain evidence="3">JCM 17666</strain>
    </source>
</reference>
<dbReference type="Pfam" id="PF02515">
    <property type="entry name" value="CoA_transf_3"/>
    <property type="match status" value="1"/>
</dbReference>
<dbReference type="SUPFAM" id="SSF89796">
    <property type="entry name" value="CoA-transferase family III (CaiB/BaiF)"/>
    <property type="match status" value="1"/>
</dbReference>
<proteinExistence type="predicted"/>